<feature type="transmembrane region" description="Helical" evidence="10">
    <location>
        <begin position="219"/>
        <end position="242"/>
    </location>
</feature>
<organism evidence="14 15">
    <name type="scientific">Phascolarctos cinereus</name>
    <name type="common">Koala</name>
    <dbReference type="NCBI Taxonomy" id="38626"/>
    <lineage>
        <taxon>Eukaryota</taxon>
        <taxon>Metazoa</taxon>
        <taxon>Chordata</taxon>
        <taxon>Craniata</taxon>
        <taxon>Vertebrata</taxon>
        <taxon>Euteleostomi</taxon>
        <taxon>Mammalia</taxon>
        <taxon>Metatheria</taxon>
        <taxon>Diprotodontia</taxon>
        <taxon>Phascolarctidae</taxon>
        <taxon>Phascolarctos</taxon>
    </lineage>
</organism>
<dbReference type="PROSITE" id="PS51181">
    <property type="entry name" value="PPASE_TENSIN"/>
    <property type="match status" value="1"/>
</dbReference>
<dbReference type="SMART" id="SM00404">
    <property type="entry name" value="PTPc_motif"/>
    <property type="match status" value="1"/>
</dbReference>
<dbReference type="InterPro" id="IPR045102">
    <property type="entry name" value="PTP_VSP_TPTE"/>
</dbReference>
<dbReference type="RefSeq" id="XP_020825683.1">
    <property type="nucleotide sequence ID" value="XM_020970024.1"/>
</dbReference>
<evidence type="ECO:0000313" key="14">
    <source>
        <dbReference type="Proteomes" id="UP000515140"/>
    </source>
</evidence>
<evidence type="ECO:0000256" key="6">
    <source>
        <dbReference type="ARBA" id="ARBA00022989"/>
    </source>
</evidence>
<keyword evidence="5" id="KW-0378">Hydrolase</keyword>
<protein>
    <submittedName>
        <fullName evidence="15">Phosphatidylinositol 3,4,5-trisphosphate 3-phosphatase TPTE2-like isoform X1</fullName>
    </submittedName>
</protein>
<dbReference type="InterPro" id="IPR029023">
    <property type="entry name" value="Tensin_phosphatase"/>
</dbReference>
<dbReference type="InterPro" id="IPR003595">
    <property type="entry name" value="Tyr_Pase_cat"/>
</dbReference>
<dbReference type="Gene3D" id="2.60.40.1110">
    <property type="match status" value="1"/>
</dbReference>
<dbReference type="PROSITE" id="PS50056">
    <property type="entry name" value="TYR_PHOSPHATASE_2"/>
    <property type="match status" value="1"/>
</dbReference>
<dbReference type="Gene3D" id="3.90.190.10">
    <property type="entry name" value="Protein tyrosine phosphatase superfamily"/>
    <property type="match status" value="1"/>
</dbReference>
<dbReference type="SMART" id="SM01326">
    <property type="entry name" value="PTEN_C2"/>
    <property type="match status" value="1"/>
</dbReference>
<dbReference type="GeneID" id="110196652"/>
<feature type="domain" description="Tyrosine specific protein phosphatases" evidence="11">
    <location>
        <begin position="408"/>
        <end position="468"/>
    </location>
</feature>
<dbReference type="PANTHER" id="PTHR12305">
    <property type="entry name" value="PHOSPHATASE WITH HOMOLOGY TO TENSIN"/>
    <property type="match status" value="1"/>
</dbReference>
<dbReference type="PANTHER" id="PTHR12305:SF60">
    <property type="entry name" value="PHOSPHATIDYLINOSITOL 3,4,5-TRISPHOSPHATE 3-PHOSPHATASE TPTE2-RELATED"/>
    <property type="match status" value="1"/>
</dbReference>
<feature type="domain" description="Phosphatase tensin-type" evidence="12">
    <location>
        <begin position="323"/>
        <end position="499"/>
    </location>
</feature>
<evidence type="ECO:0000256" key="4">
    <source>
        <dbReference type="ARBA" id="ARBA00022692"/>
    </source>
</evidence>
<dbReference type="Proteomes" id="UP000515140">
    <property type="component" value="Unplaced"/>
</dbReference>
<dbReference type="InterPro" id="IPR057023">
    <property type="entry name" value="PTP-SAK"/>
</dbReference>
<feature type="transmembrane region" description="Helical" evidence="10">
    <location>
        <begin position="179"/>
        <end position="207"/>
    </location>
</feature>
<feature type="transmembrane region" description="Helical" evidence="10">
    <location>
        <begin position="254"/>
        <end position="274"/>
    </location>
</feature>
<evidence type="ECO:0000256" key="8">
    <source>
        <dbReference type="ARBA" id="ARBA00023273"/>
    </source>
</evidence>
<comment type="similarity">
    <text evidence="3">Belongs to the PTEN phosphatase protein family.</text>
</comment>
<evidence type="ECO:0000256" key="10">
    <source>
        <dbReference type="SAM" id="Phobius"/>
    </source>
</evidence>
<dbReference type="KEGG" id="pcw:110196652"/>
<evidence type="ECO:0000256" key="5">
    <source>
        <dbReference type="ARBA" id="ARBA00022801"/>
    </source>
</evidence>
<feature type="compositionally biased region" description="Polar residues" evidence="9">
    <location>
        <begin position="32"/>
        <end position="49"/>
    </location>
</feature>
<dbReference type="InterPro" id="IPR014020">
    <property type="entry name" value="Tensin_C2-dom"/>
</dbReference>
<dbReference type="PROSITE" id="PS00383">
    <property type="entry name" value="TYR_PHOSPHATASE_1"/>
    <property type="match status" value="1"/>
</dbReference>
<dbReference type="InterPro" id="IPR027359">
    <property type="entry name" value="Volt_channel_dom_sf"/>
</dbReference>
<dbReference type="Pfam" id="PF22784">
    <property type="entry name" value="PTP-SAK"/>
    <property type="match status" value="1"/>
</dbReference>
<dbReference type="Gene3D" id="1.20.120.350">
    <property type="entry name" value="Voltage-gated potassium channels. Chain C"/>
    <property type="match status" value="1"/>
</dbReference>
<dbReference type="GO" id="GO:0016020">
    <property type="term" value="C:membrane"/>
    <property type="evidence" value="ECO:0007669"/>
    <property type="project" value="UniProtKB-SubCell"/>
</dbReference>
<name>A0A6P5IXC1_PHACI</name>
<accession>A0A6P5IXC1</accession>
<keyword evidence="14" id="KW-1185">Reference proteome</keyword>
<reference evidence="15" key="1">
    <citation type="submission" date="2025-08" db="UniProtKB">
        <authorList>
            <consortium name="RefSeq"/>
        </authorList>
    </citation>
    <scope>IDENTIFICATION</scope>
    <source>
        <tissue evidence="15">Spleen</tissue>
    </source>
</reference>
<dbReference type="InterPro" id="IPR051281">
    <property type="entry name" value="Dual-spec_lipid-protein_phosph"/>
</dbReference>
<evidence type="ECO:0000256" key="2">
    <source>
        <dbReference type="ARBA" id="ARBA00004316"/>
    </source>
</evidence>
<dbReference type="InterPro" id="IPR029021">
    <property type="entry name" value="Prot-tyrosine_phosphatase-like"/>
</dbReference>
<proteinExistence type="inferred from homology"/>
<evidence type="ECO:0000256" key="1">
    <source>
        <dbReference type="ARBA" id="ARBA00004141"/>
    </source>
</evidence>
<gene>
    <name evidence="15" type="primary">LOC110196652</name>
</gene>
<dbReference type="Pfam" id="PF10409">
    <property type="entry name" value="PTEN_C2"/>
    <property type="match status" value="1"/>
</dbReference>
<evidence type="ECO:0000313" key="15">
    <source>
        <dbReference type="RefSeq" id="XP_020825683.1"/>
    </source>
</evidence>
<dbReference type="FunCoup" id="A0A6P5IXC1">
    <property type="interactions" value="177"/>
</dbReference>
<evidence type="ECO:0000256" key="7">
    <source>
        <dbReference type="ARBA" id="ARBA00023136"/>
    </source>
</evidence>
<dbReference type="InterPro" id="IPR016130">
    <property type="entry name" value="Tyr_Pase_AS"/>
</dbReference>
<evidence type="ECO:0000256" key="3">
    <source>
        <dbReference type="ARBA" id="ARBA00007881"/>
    </source>
</evidence>
<keyword evidence="4 10" id="KW-0812">Transmembrane</keyword>
<sequence length="640" mass="74469">MAKEKKRRERNDKEEKVGVEEAPEQEEVLSPSGKTLTEVPNSEGLNKPSSPSPFLPASNSASNTFRLEFLSQYRTCSCDATSGAKHGSKRNSFFWRFLRMISSKFARNRKHNFSFFISEVKHSTLSMVTGFLGRIRSIILKNQVFPLQTSEERENKKDFTGKTGDFDDEDEHSNRLKEAIYFVVMSITFRLFNVILIFIHIALLITALTLTPKGTRLPFTYHILFLLFGLFFLIDVLFQVFLEGLTLYFSSVINVLDFFASIFFVVLDVTYIFFDIQVIRQIPKLTFLLKYLRLFMLIKIFQLSNSKKKIEKAARKLVSENKRRYRKDGFDLDLTYVTNNVIAMSFPSSGSRSFYRNPIREVVKFLDLKHPGHYKIYNLCSERSYNHSYFHNSVERFPIDDHNVPTLIDMMRFVDSVFEWMEKDPNNIIVVHCMGGKGRTGTMICIWLIASDHFKTAKESLEYFGKRRTDTASSSKFQGVETPSQSRYVEYFALVKNKYHWALPQSQTLRIKSITIYSIQGVGKGNGKDLKIVLIMKKKIIYTCFCSSLKSCQVFCDDDSNSVNIRLNNCPDICGDVKVKFFSSSALPKLYENCPFFFWFNTSFVENNRLYLHRNELDNPHKQKTWNIYHEDFAVELLFN</sequence>
<keyword evidence="8" id="KW-0966">Cell projection</keyword>
<dbReference type="InterPro" id="IPR035892">
    <property type="entry name" value="C2_domain_sf"/>
</dbReference>
<feature type="compositionally biased region" description="Basic and acidic residues" evidence="9">
    <location>
        <begin position="1"/>
        <end position="19"/>
    </location>
</feature>
<feature type="domain" description="C2 tensin-type" evidence="13">
    <location>
        <begin position="506"/>
        <end position="640"/>
    </location>
</feature>
<dbReference type="OMA" id="ISPCVMS"/>
<keyword evidence="6 10" id="KW-1133">Transmembrane helix</keyword>
<dbReference type="SUPFAM" id="SSF52799">
    <property type="entry name" value="(Phosphotyrosine protein) phosphatases II"/>
    <property type="match status" value="1"/>
</dbReference>
<dbReference type="GO" id="GO:0005829">
    <property type="term" value="C:cytosol"/>
    <property type="evidence" value="ECO:0007669"/>
    <property type="project" value="TreeGrafter"/>
</dbReference>
<dbReference type="InterPro" id="IPR000387">
    <property type="entry name" value="Tyr_Pase_dom"/>
</dbReference>
<evidence type="ECO:0000259" key="13">
    <source>
        <dbReference type="PROSITE" id="PS51182"/>
    </source>
</evidence>
<dbReference type="AlphaFoldDB" id="A0A6P5IXC1"/>
<dbReference type="GO" id="GO:0042995">
    <property type="term" value="C:cell projection"/>
    <property type="evidence" value="ECO:0007669"/>
    <property type="project" value="UniProtKB-SubCell"/>
</dbReference>
<evidence type="ECO:0000259" key="12">
    <source>
        <dbReference type="PROSITE" id="PS51181"/>
    </source>
</evidence>
<dbReference type="CDD" id="cd14510">
    <property type="entry name" value="PTP_VSP_TPTE"/>
    <property type="match status" value="1"/>
</dbReference>
<dbReference type="InParanoid" id="A0A6P5IXC1"/>
<comment type="subcellular location">
    <subcellularLocation>
        <location evidence="2">Cell projection</location>
    </subcellularLocation>
    <subcellularLocation>
        <location evidence="1">Membrane</location>
        <topology evidence="1">Multi-pass membrane protein</topology>
    </subcellularLocation>
</comment>
<dbReference type="PROSITE" id="PS51182">
    <property type="entry name" value="C2_TENSIN"/>
    <property type="match status" value="1"/>
</dbReference>
<feature type="region of interest" description="Disordered" evidence="9">
    <location>
        <begin position="1"/>
        <end position="57"/>
    </location>
</feature>
<evidence type="ECO:0000256" key="9">
    <source>
        <dbReference type="SAM" id="MobiDB-lite"/>
    </source>
</evidence>
<dbReference type="FunFam" id="2.60.40.1110:FF:000004">
    <property type="entry name" value="Voltage-sensor containing phosphatase"/>
    <property type="match status" value="1"/>
</dbReference>
<dbReference type="SUPFAM" id="SSF49562">
    <property type="entry name" value="C2 domain (Calcium/lipid-binding domain, CaLB)"/>
    <property type="match status" value="1"/>
</dbReference>
<dbReference type="GO" id="GO:0016314">
    <property type="term" value="F:phosphatidylinositol-3,4,5-trisphosphate 3-phosphatase activity"/>
    <property type="evidence" value="ECO:0007669"/>
    <property type="project" value="TreeGrafter"/>
</dbReference>
<evidence type="ECO:0000259" key="11">
    <source>
        <dbReference type="PROSITE" id="PS50056"/>
    </source>
</evidence>
<keyword evidence="7 10" id="KW-0472">Membrane</keyword>